<feature type="domain" description="Amino acid transporter transmembrane" evidence="6">
    <location>
        <begin position="18"/>
        <end position="413"/>
    </location>
</feature>
<reference evidence="7 8" key="1">
    <citation type="submission" date="2020-04" db="EMBL/GenBank/DDBJ databases">
        <title>Perkinsus chesapeaki whole genome sequence.</title>
        <authorList>
            <person name="Bogema D.R."/>
        </authorList>
    </citation>
    <scope>NUCLEOTIDE SEQUENCE [LARGE SCALE GENOMIC DNA]</scope>
    <source>
        <strain evidence="7">ATCC PRA-425</strain>
    </source>
</reference>
<comment type="caution">
    <text evidence="7">The sequence shown here is derived from an EMBL/GenBank/DDBJ whole genome shotgun (WGS) entry which is preliminary data.</text>
</comment>
<comment type="subcellular location">
    <subcellularLocation>
        <location evidence="1">Membrane</location>
        <topology evidence="1">Multi-pass membrane protein</topology>
    </subcellularLocation>
</comment>
<evidence type="ECO:0000256" key="3">
    <source>
        <dbReference type="ARBA" id="ARBA00022989"/>
    </source>
</evidence>
<organism evidence="7 8">
    <name type="scientific">Perkinsus chesapeaki</name>
    <name type="common">Clam parasite</name>
    <name type="synonym">Perkinsus andrewsi</name>
    <dbReference type="NCBI Taxonomy" id="330153"/>
    <lineage>
        <taxon>Eukaryota</taxon>
        <taxon>Sar</taxon>
        <taxon>Alveolata</taxon>
        <taxon>Perkinsozoa</taxon>
        <taxon>Perkinsea</taxon>
        <taxon>Perkinsida</taxon>
        <taxon>Perkinsidae</taxon>
        <taxon>Perkinsus</taxon>
    </lineage>
</organism>
<dbReference type="Pfam" id="PF01490">
    <property type="entry name" value="Aa_trans"/>
    <property type="match status" value="1"/>
</dbReference>
<dbReference type="PANTHER" id="PTHR22950">
    <property type="entry name" value="AMINO ACID TRANSPORTER"/>
    <property type="match status" value="1"/>
</dbReference>
<gene>
    <name evidence="7" type="ORF">FOL47_007878</name>
</gene>
<dbReference type="AlphaFoldDB" id="A0A7J6LHE6"/>
<evidence type="ECO:0000256" key="5">
    <source>
        <dbReference type="SAM" id="Phobius"/>
    </source>
</evidence>
<feature type="transmembrane region" description="Helical" evidence="5">
    <location>
        <begin position="390"/>
        <end position="415"/>
    </location>
</feature>
<protein>
    <recommendedName>
        <fullName evidence="6">Amino acid transporter transmembrane domain-containing protein</fullName>
    </recommendedName>
</protein>
<evidence type="ECO:0000313" key="7">
    <source>
        <dbReference type="EMBL" id="KAF4658695.1"/>
    </source>
</evidence>
<dbReference type="EMBL" id="JAAPAO010000483">
    <property type="protein sequence ID" value="KAF4658695.1"/>
    <property type="molecule type" value="Genomic_DNA"/>
</dbReference>
<dbReference type="OrthoDB" id="655540at2759"/>
<evidence type="ECO:0000313" key="8">
    <source>
        <dbReference type="Proteomes" id="UP000591131"/>
    </source>
</evidence>
<dbReference type="InterPro" id="IPR013057">
    <property type="entry name" value="AA_transpt_TM"/>
</dbReference>
<feature type="transmembrane region" description="Helical" evidence="5">
    <location>
        <begin position="357"/>
        <end position="378"/>
    </location>
</feature>
<keyword evidence="3 5" id="KW-1133">Transmembrane helix</keyword>
<feature type="transmembrane region" description="Helical" evidence="5">
    <location>
        <begin position="201"/>
        <end position="223"/>
    </location>
</feature>
<dbReference type="GO" id="GO:0005774">
    <property type="term" value="C:vacuolar membrane"/>
    <property type="evidence" value="ECO:0007669"/>
    <property type="project" value="TreeGrafter"/>
</dbReference>
<feature type="transmembrane region" description="Helical" evidence="5">
    <location>
        <begin position="159"/>
        <end position="181"/>
    </location>
</feature>
<feature type="transmembrane region" description="Helical" evidence="5">
    <location>
        <begin position="20"/>
        <end position="42"/>
    </location>
</feature>
<dbReference type="GO" id="GO:0015179">
    <property type="term" value="F:L-amino acid transmembrane transporter activity"/>
    <property type="evidence" value="ECO:0007669"/>
    <property type="project" value="TreeGrafter"/>
</dbReference>
<evidence type="ECO:0000256" key="2">
    <source>
        <dbReference type="ARBA" id="ARBA00022692"/>
    </source>
</evidence>
<keyword evidence="2 5" id="KW-0812">Transmembrane</keyword>
<proteinExistence type="predicted"/>
<feature type="transmembrane region" description="Helical" evidence="5">
    <location>
        <begin position="133"/>
        <end position="152"/>
    </location>
</feature>
<feature type="transmembrane region" description="Helical" evidence="5">
    <location>
        <begin position="282"/>
        <end position="302"/>
    </location>
</feature>
<keyword evidence="8" id="KW-1185">Reference proteome</keyword>
<keyword evidence="4 5" id="KW-0472">Membrane</keyword>
<dbReference type="Proteomes" id="UP000591131">
    <property type="component" value="Unassembled WGS sequence"/>
</dbReference>
<feature type="transmembrane region" description="Helical" evidence="5">
    <location>
        <begin position="235"/>
        <end position="259"/>
    </location>
</feature>
<evidence type="ECO:0000256" key="4">
    <source>
        <dbReference type="ARBA" id="ARBA00023136"/>
    </source>
</evidence>
<accession>A0A7J6LHE6</accession>
<evidence type="ECO:0000259" key="6">
    <source>
        <dbReference type="Pfam" id="PF01490"/>
    </source>
</evidence>
<name>A0A7J6LHE6_PERCH</name>
<dbReference type="PANTHER" id="PTHR22950:SF349">
    <property type="entry name" value="AMINO ACID TRANSPORTER TRANSMEMBRANE DOMAIN-CONTAINING PROTEIN"/>
    <property type="match status" value="1"/>
</dbReference>
<feature type="transmembrane region" description="Helical" evidence="5">
    <location>
        <begin position="99"/>
        <end position="121"/>
    </location>
</feature>
<feature type="transmembrane region" description="Helical" evidence="5">
    <location>
        <begin position="48"/>
        <end position="69"/>
    </location>
</feature>
<feature type="transmembrane region" description="Helical" evidence="5">
    <location>
        <begin position="330"/>
        <end position="351"/>
    </location>
</feature>
<evidence type="ECO:0000256" key="1">
    <source>
        <dbReference type="ARBA" id="ARBA00004141"/>
    </source>
</evidence>
<sequence length="418" mass="44463">MAEKASRLVDCGESNEGLSVLRAACSITMSVVGIGMLVLPLIAARCGIVTGTCLFIIAAVLTYMGGLILSKSLSMNPNTPATVIPSFEALGFVAFGRPVGLYFALVVHVMLNGICAGLLVLQASISLSLTHVLTWRLWIVIWIAVGIPLSWVKEMKNVGLLAAAGVTSSISLLVIVIVACVQRLVSEGPPGGYVFTTNEPWVIIGSLSTYIFPFVHAMTCPTIMSSMNQPVKYPIALSIATVLLVVLYGSVMILGYLAFGNNLLNYDTIADDIAPTTGRLPVIGWILNIVIIVVVATHYVVLLSPTARVLDNVVSVVVEKWAVSPRLSRFLVLAARSGLVILQGLVGIAFLSVNKLVTFLGALCAVQISIIIPLISYIRLRSLNGSPVGPLQLVMSSFTIIVSLFVVVVAIFMTARQL</sequence>
<dbReference type="Gene3D" id="1.20.1740.10">
    <property type="entry name" value="Amino acid/polyamine transporter I"/>
    <property type="match status" value="1"/>
</dbReference>